<gene>
    <name evidence="1" type="primary">Acey_s0017.g3407</name>
    <name evidence="1" type="ORF">Y032_0017g3407</name>
</gene>
<dbReference type="Gene3D" id="3.30.420.10">
    <property type="entry name" value="Ribonuclease H-like superfamily/Ribonuclease H"/>
    <property type="match status" value="1"/>
</dbReference>
<reference evidence="2" key="1">
    <citation type="journal article" date="2015" name="Nat. Genet.">
        <title>The genome and transcriptome of the zoonotic hookworm Ancylostoma ceylanicum identify infection-specific gene families.</title>
        <authorList>
            <person name="Schwarz E.M."/>
            <person name="Hu Y."/>
            <person name="Antoshechkin I."/>
            <person name="Miller M.M."/>
            <person name="Sternberg P.W."/>
            <person name="Aroian R.V."/>
        </authorList>
    </citation>
    <scope>NUCLEOTIDE SEQUENCE</scope>
    <source>
        <strain evidence="2">HY135</strain>
    </source>
</reference>
<dbReference type="EMBL" id="JARK01001353">
    <property type="protein sequence ID" value="EYC22531.1"/>
    <property type="molecule type" value="Genomic_DNA"/>
</dbReference>
<dbReference type="AlphaFoldDB" id="A0A016V5M9"/>
<dbReference type="InterPro" id="IPR001888">
    <property type="entry name" value="Transposase_1"/>
</dbReference>
<evidence type="ECO:0000313" key="2">
    <source>
        <dbReference type="Proteomes" id="UP000024635"/>
    </source>
</evidence>
<name>A0A016V5M9_9BILA</name>
<protein>
    <submittedName>
        <fullName evidence="1">Uncharacterized protein</fullName>
    </submittedName>
</protein>
<dbReference type="Proteomes" id="UP000024635">
    <property type="component" value="Unassembled WGS sequence"/>
</dbReference>
<proteinExistence type="predicted"/>
<keyword evidence="2" id="KW-1185">Reference proteome</keyword>
<comment type="caution">
    <text evidence="1">The sequence shown here is derived from an EMBL/GenBank/DDBJ whole genome shotgun (WGS) entry which is preliminary data.</text>
</comment>
<dbReference type="Pfam" id="PF01359">
    <property type="entry name" value="Transposase_1"/>
    <property type="match status" value="1"/>
</dbReference>
<accession>A0A016V5M9</accession>
<dbReference type="STRING" id="53326.A0A016V5M9"/>
<organism evidence="1 2">
    <name type="scientific">Ancylostoma ceylanicum</name>
    <dbReference type="NCBI Taxonomy" id="53326"/>
    <lineage>
        <taxon>Eukaryota</taxon>
        <taxon>Metazoa</taxon>
        <taxon>Ecdysozoa</taxon>
        <taxon>Nematoda</taxon>
        <taxon>Chromadorea</taxon>
        <taxon>Rhabditida</taxon>
        <taxon>Rhabditina</taxon>
        <taxon>Rhabditomorpha</taxon>
        <taxon>Strongyloidea</taxon>
        <taxon>Ancylostomatidae</taxon>
        <taxon>Ancylostomatinae</taxon>
        <taxon>Ancylostoma</taxon>
    </lineage>
</organism>
<dbReference type="InterPro" id="IPR036397">
    <property type="entry name" value="RNaseH_sf"/>
</dbReference>
<sequence length="141" mass="16106">MVGTRIRSRQQSIAAAGRFRSKANYVWKDTSLGCSLYHHRKPPVSVGKSTKVIRVCDGDLTECDLPRRAEVPTELPSYRRIKNWMKPVFTADEKWCLNVNMEGSPPWVDEDEQHEPQPKAGLHPLEVMISTWCDCKGIIHC</sequence>
<dbReference type="GO" id="GO:0003676">
    <property type="term" value="F:nucleic acid binding"/>
    <property type="evidence" value="ECO:0007669"/>
    <property type="project" value="InterPro"/>
</dbReference>
<dbReference type="OrthoDB" id="8056906at2759"/>
<evidence type="ECO:0000313" key="1">
    <source>
        <dbReference type="EMBL" id="EYC22531.1"/>
    </source>
</evidence>